<reference evidence="1 2" key="1">
    <citation type="submission" date="2013-03" db="EMBL/GenBank/DDBJ databases">
        <authorList>
            <person name="Warren W."/>
            <person name="Wilson R.K."/>
        </authorList>
    </citation>
    <scope>NUCLEOTIDE SEQUENCE</scope>
</reference>
<accession>A0A7N9CGA4</accession>
<evidence type="ECO:0000313" key="1">
    <source>
        <dbReference type="Ensembl" id="ENSMFAP00000051443.1"/>
    </source>
</evidence>
<dbReference type="Ensembl" id="ENSMFAT00000085983.1">
    <property type="protein sequence ID" value="ENSMFAP00000051443.1"/>
    <property type="gene ID" value="ENSMFAG00000055320.1"/>
</dbReference>
<dbReference type="Proteomes" id="UP000233100">
    <property type="component" value="Chromosome 8"/>
</dbReference>
<sequence>MPSPSSFFFFFGDRVLLCCQGGVQWRNLGVLQPLPPGFKQFSCLSLSLQNSWNYRLPPPHPTNFCIFSRDGFSPCWPGWSPSLDLVIHPPWPPTVLELQA</sequence>
<protein>
    <submittedName>
        <fullName evidence="1">Uncharacterized protein</fullName>
    </submittedName>
</protein>
<evidence type="ECO:0000313" key="2">
    <source>
        <dbReference type="Proteomes" id="UP000233100"/>
    </source>
</evidence>
<organism evidence="1 2">
    <name type="scientific">Macaca fascicularis</name>
    <name type="common">Crab-eating macaque</name>
    <name type="synonym">Cynomolgus monkey</name>
    <dbReference type="NCBI Taxonomy" id="9541"/>
    <lineage>
        <taxon>Eukaryota</taxon>
        <taxon>Metazoa</taxon>
        <taxon>Chordata</taxon>
        <taxon>Craniata</taxon>
        <taxon>Vertebrata</taxon>
        <taxon>Euteleostomi</taxon>
        <taxon>Mammalia</taxon>
        <taxon>Eutheria</taxon>
        <taxon>Euarchontoglires</taxon>
        <taxon>Primates</taxon>
        <taxon>Haplorrhini</taxon>
        <taxon>Catarrhini</taxon>
        <taxon>Cercopithecidae</taxon>
        <taxon>Cercopithecinae</taxon>
        <taxon>Macaca</taxon>
    </lineage>
</organism>
<reference evidence="1" key="2">
    <citation type="submission" date="2025-08" db="UniProtKB">
        <authorList>
            <consortium name="Ensembl"/>
        </authorList>
    </citation>
    <scope>IDENTIFICATION</scope>
</reference>
<keyword evidence="2" id="KW-1185">Reference proteome</keyword>
<dbReference type="AlphaFoldDB" id="A0A7N9CGA4"/>
<dbReference type="GeneTree" id="ENSGT00940000161627"/>
<dbReference type="PANTHER" id="PTHR46254">
    <property type="entry name" value="PROTEIN GVQW1-RELATED"/>
    <property type="match status" value="1"/>
</dbReference>
<name>A0A7N9CGA4_MACFA</name>
<proteinExistence type="predicted"/>
<reference evidence="1" key="3">
    <citation type="submission" date="2025-09" db="UniProtKB">
        <authorList>
            <consortium name="Ensembl"/>
        </authorList>
    </citation>
    <scope>IDENTIFICATION</scope>
</reference>